<keyword evidence="6 9" id="KW-0663">Pyridoxal phosphate</keyword>
<protein>
    <recommendedName>
        <fullName evidence="9">Glutamate-1-semialdehyde 2,1-aminomutase</fullName>
        <shortName evidence="9">GSA</shortName>
        <ecNumber evidence="9">5.4.3.8</ecNumber>
    </recommendedName>
    <alternativeName>
        <fullName evidence="9">Glutamate-1-semialdehyde aminotransferase</fullName>
        <shortName evidence="9">GSA-AT</shortName>
    </alternativeName>
</protein>
<evidence type="ECO:0000256" key="2">
    <source>
        <dbReference type="ARBA" id="ARBA00001933"/>
    </source>
</evidence>
<reference evidence="11" key="1">
    <citation type="journal article" date="2019" name="Int. J. Syst. Evol. Microbiol.">
        <title>The Global Catalogue of Microorganisms (GCM) 10K type strain sequencing project: providing services to taxonomists for standard genome sequencing and annotation.</title>
        <authorList>
            <consortium name="The Broad Institute Genomics Platform"/>
            <consortium name="The Broad Institute Genome Sequencing Center for Infectious Disease"/>
            <person name="Wu L."/>
            <person name="Ma J."/>
        </authorList>
    </citation>
    <scope>NUCLEOTIDE SEQUENCE [LARGE SCALE GENOMIC DNA]</scope>
    <source>
        <strain evidence="11">CCUG 57113</strain>
    </source>
</reference>
<evidence type="ECO:0000256" key="7">
    <source>
        <dbReference type="ARBA" id="ARBA00023235"/>
    </source>
</evidence>
<dbReference type="PANTHER" id="PTHR43713:SF1">
    <property type="entry name" value="GLUTAMATE-1-SEMIALDEHYDE 2,1-AMINOMUTASE 2"/>
    <property type="match status" value="1"/>
</dbReference>
<dbReference type="NCBIfam" id="NF009055">
    <property type="entry name" value="PRK12389.1"/>
    <property type="match status" value="1"/>
</dbReference>
<proteinExistence type="inferred from homology"/>
<dbReference type="InterPro" id="IPR015421">
    <property type="entry name" value="PyrdxlP-dep_Trfase_major"/>
</dbReference>
<evidence type="ECO:0000256" key="8">
    <source>
        <dbReference type="ARBA" id="ARBA00023244"/>
    </source>
</evidence>
<dbReference type="SUPFAM" id="SSF53383">
    <property type="entry name" value="PLP-dependent transferases"/>
    <property type="match status" value="1"/>
</dbReference>
<dbReference type="NCBIfam" id="NF000818">
    <property type="entry name" value="PRK00062.1"/>
    <property type="match status" value="1"/>
</dbReference>
<dbReference type="PANTHER" id="PTHR43713">
    <property type="entry name" value="GLUTAMATE-1-SEMIALDEHYDE 2,1-AMINOMUTASE"/>
    <property type="match status" value="1"/>
</dbReference>
<name>A0ABW0LYJ2_9BACL</name>
<evidence type="ECO:0000256" key="1">
    <source>
        <dbReference type="ARBA" id="ARBA00001579"/>
    </source>
</evidence>
<comment type="pathway">
    <text evidence="3">Porphyrin-containing compound metabolism; protoporphyrin-IX biosynthesis; 5-aminolevulinate from L-glutamyl-tRNA(Glu): step 2/2.</text>
</comment>
<feature type="modified residue" description="N6-(pyridoxal phosphate)lysine" evidence="9">
    <location>
        <position position="277"/>
    </location>
</feature>
<organism evidence="10 11">
    <name type="scientific">Cohnella suwonensis</name>
    <dbReference type="NCBI Taxonomy" id="696072"/>
    <lineage>
        <taxon>Bacteria</taxon>
        <taxon>Bacillati</taxon>
        <taxon>Bacillota</taxon>
        <taxon>Bacilli</taxon>
        <taxon>Bacillales</taxon>
        <taxon>Paenibacillaceae</taxon>
        <taxon>Cohnella</taxon>
    </lineage>
</organism>
<dbReference type="InterPro" id="IPR015422">
    <property type="entry name" value="PyrdxlP-dep_Trfase_small"/>
</dbReference>
<accession>A0ABW0LYJ2</accession>
<dbReference type="Gene3D" id="3.90.1150.10">
    <property type="entry name" value="Aspartate Aminotransferase, domain 1"/>
    <property type="match status" value="1"/>
</dbReference>
<comment type="cofactor">
    <cofactor evidence="2 9">
        <name>pyridoxal 5'-phosphate</name>
        <dbReference type="ChEBI" id="CHEBI:597326"/>
    </cofactor>
</comment>
<comment type="subunit">
    <text evidence="9">Homodimer.</text>
</comment>
<dbReference type="HAMAP" id="MF_00375">
    <property type="entry name" value="HemL_aminotrans_3"/>
    <property type="match status" value="1"/>
</dbReference>
<evidence type="ECO:0000256" key="4">
    <source>
        <dbReference type="ARBA" id="ARBA00008981"/>
    </source>
</evidence>
<sequence>MSTLNRTRSNRLYEEAQQHIVGGVNSPSRSFKAVGGGAPVFMERGEGAYFWDVDGNRYLDYLAAFGPIITGHAHPKVTAAIVRAAQNGTLYGTATEHEIRLAALLKETIPSMDKVRFVNSGTEAVMTTIRAARAFTGRNKIIKFSGCYHGHADLVLVAAGSGPSTLGIPDSAGIPPSIASEVITVPFNELEGLRQALERWGDQVAAVMVEPIVGNFGMVMPKPGFLEGLCKLARDAGALVIYDEVISAFRFHYGSTQTLSLFPDRDGIRPDLTALGKIIGGGLPIGAYGGRSDIMAMIAPLGPAYQAGTMAGNPASMLAGIACLEVLREPGVYDRMEALAIRLADGLKASADRNGIPLTVNRILGAFSTHFCDHPVTNYEEAQGSDSERFGRFFRLMLERGIYLAPSKYEAWFLTTAHTDADIDLTLEAAELSFRDMASERDFQ</sequence>
<dbReference type="RefSeq" id="WP_209747885.1">
    <property type="nucleotide sequence ID" value="NZ_JBHSMH010000077.1"/>
</dbReference>
<evidence type="ECO:0000256" key="5">
    <source>
        <dbReference type="ARBA" id="ARBA00022490"/>
    </source>
</evidence>
<keyword evidence="8 9" id="KW-0627">Porphyrin biosynthesis</keyword>
<dbReference type="CDD" id="cd00610">
    <property type="entry name" value="OAT_like"/>
    <property type="match status" value="1"/>
</dbReference>
<comment type="catalytic activity">
    <reaction evidence="1 9">
        <text>(S)-4-amino-5-oxopentanoate = 5-aminolevulinate</text>
        <dbReference type="Rhea" id="RHEA:14265"/>
        <dbReference type="ChEBI" id="CHEBI:57501"/>
        <dbReference type="ChEBI" id="CHEBI:356416"/>
        <dbReference type="EC" id="5.4.3.8"/>
    </reaction>
</comment>
<keyword evidence="7 9" id="KW-0413">Isomerase</keyword>
<evidence type="ECO:0000256" key="6">
    <source>
        <dbReference type="ARBA" id="ARBA00022898"/>
    </source>
</evidence>
<evidence type="ECO:0000313" key="10">
    <source>
        <dbReference type="EMBL" id="MFC5470808.1"/>
    </source>
</evidence>
<dbReference type="InterPro" id="IPR005814">
    <property type="entry name" value="Aminotrans_3"/>
</dbReference>
<keyword evidence="11" id="KW-1185">Reference proteome</keyword>
<dbReference type="InterPro" id="IPR015424">
    <property type="entry name" value="PyrdxlP-dep_Trfase"/>
</dbReference>
<dbReference type="InterPro" id="IPR004639">
    <property type="entry name" value="4pyrrol_synth_GluAld_NH2Trfase"/>
</dbReference>
<dbReference type="EMBL" id="JBHSMH010000077">
    <property type="protein sequence ID" value="MFC5470808.1"/>
    <property type="molecule type" value="Genomic_DNA"/>
</dbReference>
<dbReference type="Pfam" id="PF00202">
    <property type="entry name" value="Aminotran_3"/>
    <property type="match status" value="1"/>
</dbReference>
<dbReference type="Proteomes" id="UP001596105">
    <property type="component" value="Unassembled WGS sequence"/>
</dbReference>
<dbReference type="NCBIfam" id="TIGR00713">
    <property type="entry name" value="hemL"/>
    <property type="match status" value="1"/>
</dbReference>
<comment type="subcellular location">
    <subcellularLocation>
        <location evidence="9">Cytoplasm</location>
    </subcellularLocation>
</comment>
<comment type="similarity">
    <text evidence="4 9">Belongs to the class-III pyridoxal-phosphate-dependent aminotransferase family. HemL subfamily.</text>
</comment>
<comment type="caution">
    <text evidence="10">The sequence shown here is derived from an EMBL/GenBank/DDBJ whole genome shotgun (WGS) entry which is preliminary data.</text>
</comment>
<dbReference type="GO" id="GO:0042286">
    <property type="term" value="F:glutamate-1-semialdehyde 2,1-aminomutase activity"/>
    <property type="evidence" value="ECO:0007669"/>
    <property type="project" value="UniProtKB-EC"/>
</dbReference>
<evidence type="ECO:0000313" key="11">
    <source>
        <dbReference type="Proteomes" id="UP001596105"/>
    </source>
</evidence>
<dbReference type="Gene3D" id="3.40.640.10">
    <property type="entry name" value="Type I PLP-dependent aspartate aminotransferase-like (Major domain)"/>
    <property type="match status" value="1"/>
</dbReference>
<evidence type="ECO:0000256" key="9">
    <source>
        <dbReference type="HAMAP-Rule" id="MF_00375"/>
    </source>
</evidence>
<evidence type="ECO:0000256" key="3">
    <source>
        <dbReference type="ARBA" id="ARBA00004819"/>
    </source>
</evidence>
<dbReference type="EC" id="5.4.3.8" evidence="9"/>
<keyword evidence="5 9" id="KW-0963">Cytoplasm</keyword>
<gene>
    <name evidence="9" type="primary">hemL</name>
    <name evidence="10" type="ORF">ACFPPD_19145</name>
</gene>